<evidence type="ECO:0000259" key="1">
    <source>
        <dbReference type="Pfam" id="PF22481"/>
    </source>
</evidence>
<proteinExistence type="predicted"/>
<name>A0ABW5FG98_9BACL</name>
<dbReference type="RefSeq" id="WP_209992572.1">
    <property type="nucleotide sequence ID" value="NZ_JBHSVQ010000001.1"/>
</dbReference>
<organism evidence="2 3">
    <name type="scientific">Paenibacillus rhizoplanae</name>
    <dbReference type="NCBI Taxonomy" id="1917181"/>
    <lineage>
        <taxon>Bacteria</taxon>
        <taxon>Bacillati</taxon>
        <taxon>Bacillota</taxon>
        <taxon>Bacilli</taxon>
        <taxon>Bacillales</taxon>
        <taxon>Paenibacillaceae</taxon>
        <taxon>Paenibacillus</taxon>
    </lineage>
</organism>
<evidence type="ECO:0000313" key="3">
    <source>
        <dbReference type="Proteomes" id="UP001597448"/>
    </source>
</evidence>
<protein>
    <submittedName>
        <fullName evidence="2">DUF6985 domain-containing protein</fullName>
    </submittedName>
</protein>
<keyword evidence="3" id="KW-1185">Reference proteome</keyword>
<evidence type="ECO:0000313" key="2">
    <source>
        <dbReference type="EMBL" id="MFD2413749.1"/>
    </source>
</evidence>
<dbReference type="Proteomes" id="UP001597448">
    <property type="component" value="Unassembled WGS sequence"/>
</dbReference>
<feature type="domain" description="DUF6985" evidence="1">
    <location>
        <begin position="7"/>
        <end position="154"/>
    </location>
</feature>
<reference evidence="3" key="1">
    <citation type="journal article" date="2019" name="Int. J. Syst. Evol. Microbiol.">
        <title>The Global Catalogue of Microorganisms (GCM) 10K type strain sequencing project: providing services to taxonomists for standard genome sequencing and annotation.</title>
        <authorList>
            <consortium name="The Broad Institute Genomics Platform"/>
            <consortium name="The Broad Institute Genome Sequencing Center for Infectious Disease"/>
            <person name="Wu L."/>
            <person name="Ma J."/>
        </authorList>
    </citation>
    <scope>NUCLEOTIDE SEQUENCE [LARGE SCALE GENOMIC DNA]</scope>
    <source>
        <strain evidence="3">CCM 8725</strain>
    </source>
</reference>
<sequence length="155" mass="17988">MIINDEIFGELNYEFGWTKDTTINFFGKEYEISIMIDGEEDEEIDEEQHESYTSLLQHWGELQHSFIDAILKYYIQKRHELGYDVEVNESYPSITTTDQLLNHISLSGITIPFPDINEGRDIGITFDCTWDNENGLGLRIVNEQVLKVGYQDVAI</sequence>
<gene>
    <name evidence="2" type="ORF">ACFSX3_28165</name>
</gene>
<dbReference type="InterPro" id="IPR054254">
    <property type="entry name" value="DUF6985"/>
</dbReference>
<dbReference type="EMBL" id="JBHUKY010000077">
    <property type="protein sequence ID" value="MFD2413749.1"/>
    <property type="molecule type" value="Genomic_DNA"/>
</dbReference>
<accession>A0ABW5FG98</accession>
<dbReference type="Pfam" id="PF22481">
    <property type="entry name" value="DUF6985"/>
    <property type="match status" value="1"/>
</dbReference>
<comment type="caution">
    <text evidence="2">The sequence shown here is derived from an EMBL/GenBank/DDBJ whole genome shotgun (WGS) entry which is preliminary data.</text>
</comment>